<evidence type="ECO:0000256" key="9">
    <source>
        <dbReference type="ARBA" id="ARBA00023012"/>
    </source>
</evidence>
<dbReference type="EMBL" id="JAAIJQ010000122">
    <property type="protein sequence ID" value="NEV64905.1"/>
    <property type="molecule type" value="Genomic_DNA"/>
</dbReference>
<evidence type="ECO:0000259" key="12">
    <source>
        <dbReference type="PROSITE" id="PS50885"/>
    </source>
</evidence>
<evidence type="ECO:0000256" key="4">
    <source>
        <dbReference type="ARBA" id="ARBA00022553"/>
    </source>
</evidence>
<dbReference type="Gene3D" id="3.30.450.40">
    <property type="match status" value="1"/>
</dbReference>
<dbReference type="Proteomes" id="UP000483379">
    <property type="component" value="Unassembled WGS sequence"/>
</dbReference>
<comment type="subcellular location">
    <subcellularLocation>
        <location evidence="2">Membrane</location>
    </subcellularLocation>
</comment>
<dbReference type="Gene3D" id="3.30.565.10">
    <property type="entry name" value="Histidine kinase-like ATPase, C-terminal domain"/>
    <property type="match status" value="1"/>
</dbReference>
<evidence type="ECO:0000256" key="1">
    <source>
        <dbReference type="ARBA" id="ARBA00000085"/>
    </source>
</evidence>
<dbReference type="PANTHER" id="PTHR43065">
    <property type="entry name" value="SENSOR HISTIDINE KINASE"/>
    <property type="match status" value="1"/>
</dbReference>
<dbReference type="SMART" id="SM00304">
    <property type="entry name" value="HAMP"/>
    <property type="match status" value="1"/>
</dbReference>
<dbReference type="EC" id="2.7.13.3" evidence="3"/>
<dbReference type="Gene3D" id="1.10.287.130">
    <property type="match status" value="1"/>
</dbReference>
<organism evidence="13 14">
    <name type="scientific">Thiorhodococcus minor</name>
    <dbReference type="NCBI Taxonomy" id="57489"/>
    <lineage>
        <taxon>Bacteria</taxon>
        <taxon>Pseudomonadati</taxon>
        <taxon>Pseudomonadota</taxon>
        <taxon>Gammaproteobacteria</taxon>
        <taxon>Chromatiales</taxon>
        <taxon>Chromatiaceae</taxon>
        <taxon>Thiorhodococcus</taxon>
    </lineage>
</organism>
<dbReference type="InterPro" id="IPR029016">
    <property type="entry name" value="GAF-like_dom_sf"/>
</dbReference>
<dbReference type="SUPFAM" id="SSF55874">
    <property type="entry name" value="ATPase domain of HSP90 chaperone/DNA topoisomerase II/histidine kinase"/>
    <property type="match status" value="1"/>
</dbReference>
<dbReference type="InterPro" id="IPR005467">
    <property type="entry name" value="His_kinase_dom"/>
</dbReference>
<dbReference type="InterPro" id="IPR003661">
    <property type="entry name" value="HisK_dim/P_dom"/>
</dbReference>
<evidence type="ECO:0000256" key="2">
    <source>
        <dbReference type="ARBA" id="ARBA00004370"/>
    </source>
</evidence>
<dbReference type="AlphaFoldDB" id="A0A6M0K8Y9"/>
<comment type="catalytic activity">
    <reaction evidence="1">
        <text>ATP + protein L-histidine = ADP + protein N-phospho-L-histidine.</text>
        <dbReference type="EC" id="2.7.13.3"/>
    </reaction>
</comment>
<evidence type="ECO:0000313" key="14">
    <source>
        <dbReference type="Proteomes" id="UP000483379"/>
    </source>
</evidence>
<evidence type="ECO:0000259" key="11">
    <source>
        <dbReference type="PROSITE" id="PS50109"/>
    </source>
</evidence>
<dbReference type="CDD" id="cd06225">
    <property type="entry name" value="HAMP"/>
    <property type="match status" value="1"/>
</dbReference>
<gene>
    <name evidence="13" type="ORF">G3446_24075</name>
</gene>
<dbReference type="InterPro" id="IPR003594">
    <property type="entry name" value="HATPase_dom"/>
</dbReference>
<keyword evidence="9" id="KW-0902">Two-component regulatory system</keyword>
<keyword evidence="14" id="KW-1185">Reference proteome</keyword>
<dbReference type="SMART" id="SM00388">
    <property type="entry name" value="HisKA"/>
    <property type="match status" value="1"/>
</dbReference>
<accession>A0A6M0K8Y9</accession>
<feature type="domain" description="HAMP" evidence="12">
    <location>
        <begin position="206"/>
        <end position="258"/>
    </location>
</feature>
<dbReference type="Pfam" id="PF00672">
    <property type="entry name" value="HAMP"/>
    <property type="match status" value="1"/>
</dbReference>
<dbReference type="GO" id="GO:0016020">
    <property type="term" value="C:membrane"/>
    <property type="evidence" value="ECO:0007669"/>
    <property type="project" value="UniProtKB-SubCell"/>
</dbReference>
<keyword evidence="8" id="KW-0067">ATP-binding</keyword>
<keyword evidence="10" id="KW-0812">Transmembrane</keyword>
<reference evidence="13 14" key="1">
    <citation type="submission" date="2020-02" db="EMBL/GenBank/DDBJ databases">
        <title>Genome sequences of Thiorhodococcus mannitoliphagus and Thiorhodococcus minor, purple sulfur photosynthetic bacteria in the gammaproteobacterial family, Chromatiaceae.</title>
        <authorList>
            <person name="Aviles F.A."/>
            <person name="Meyer T.E."/>
            <person name="Kyndt J.A."/>
        </authorList>
    </citation>
    <scope>NUCLEOTIDE SEQUENCE [LARGE SCALE GENOMIC DNA]</scope>
    <source>
        <strain evidence="13 14">DSM 11518</strain>
    </source>
</reference>
<dbReference type="InterPro" id="IPR004358">
    <property type="entry name" value="Sig_transdc_His_kin-like_C"/>
</dbReference>
<evidence type="ECO:0000256" key="5">
    <source>
        <dbReference type="ARBA" id="ARBA00022679"/>
    </source>
</evidence>
<dbReference type="PROSITE" id="PS50885">
    <property type="entry name" value="HAMP"/>
    <property type="match status" value="1"/>
</dbReference>
<dbReference type="PRINTS" id="PR00344">
    <property type="entry name" value="BCTRLSENSOR"/>
</dbReference>
<name>A0A6M0K8Y9_9GAMM</name>
<dbReference type="InterPro" id="IPR036097">
    <property type="entry name" value="HisK_dim/P_sf"/>
</dbReference>
<keyword evidence="5" id="KW-0808">Transferase</keyword>
<dbReference type="Pfam" id="PF02518">
    <property type="entry name" value="HATPase_c"/>
    <property type="match status" value="1"/>
</dbReference>
<dbReference type="CDD" id="cd00082">
    <property type="entry name" value="HisKA"/>
    <property type="match status" value="1"/>
</dbReference>
<evidence type="ECO:0000256" key="8">
    <source>
        <dbReference type="ARBA" id="ARBA00022840"/>
    </source>
</evidence>
<dbReference type="InterPro" id="IPR003660">
    <property type="entry name" value="HAMP_dom"/>
</dbReference>
<keyword evidence="7" id="KW-0418">Kinase</keyword>
<dbReference type="SUPFAM" id="SSF55781">
    <property type="entry name" value="GAF domain-like"/>
    <property type="match status" value="1"/>
</dbReference>
<dbReference type="SUPFAM" id="SSF47384">
    <property type="entry name" value="Homodimeric domain of signal transducing histidine kinase"/>
    <property type="match status" value="1"/>
</dbReference>
<dbReference type="InterPro" id="IPR036890">
    <property type="entry name" value="HATPase_C_sf"/>
</dbReference>
<feature type="domain" description="Histidine kinase" evidence="11">
    <location>
        <begin position="433"/>
        <end position="638"/>
    </location>
</feature>
<keyword evidence="10" id="KW-1133">Transmembrane helix</keyword>
<dbReference type="PANTHER" id="PTHR43065:SF10">
    <property type="entry name" value="PEROXIDE STRESS-ACTIVATED HISTIDINE KINASE MAK3"/>
    <property type="match status" value="1"/>
</dbReference>
<proteinExistence type="predicted"/>
<keyword evidence="6" id="KW-0547">Nucleotide-binding</keyword>
<comment type="caution">
    <text evidence="13">The sequence shown here is derived from an EMBL/GenBank/DDBJ whole genome shotgun (WGS) entry which is preliminary data.</text>
</comment>
<dbReference type="GO" id="GO:0005524">
    <property type="term" value="F:ATP binding"/>
    <property type="evidence" value="ECO:0007669"/>
    <property type="project" value="UniProtKB-KW"/>
</dbReference>
<dbReference type="CDD" id="cd00075">
    <property type="entry name" value="HATPase"/>
    <property type="match status" value="1"/>
</dbReference>
<evidence type="ECO:0000256" key="6">
    <source>
        <dbReference type="ARBA" id="ARBA00022741"/>
    </source>
</evidence>
<protein>
    <recommendedName>
        <fullName evidence="3">histidine kinase</fullName>
        <ecNumber evidence="3">2.7.13.3</ecNumber>
    </recommendedName>
</protein>
<evidence type="ECO:0000256" key="10">
    <source>
        <dbReference type="SAM" id="Phobius"/>
    </source>
</evidence>
<sequence>MQIATVFLALVAVLSAAGLYGVGALQRQLTHDVLVDMAGRLELMVERMHAQGMNYARNAPRDHSSYSRDLELYYQDLISDVAAVDAVVQTFMSGDFKAAMPEGSHWLRPRLSAEVLESIADLEDHWDRWRDSLSAALGDTPDRPRLEQAAAHVSEGHADLVAATRHFASAVRAWRDRGYRIMTRGVIGIAVLTLTLVLALLGLLLWKVLTPLRTATVGFQRVADGDFGYRLPVLGATEIQHLTGSFNRLSERLDLFYQLMSGLQQGQDLDDLVGLLGSRFAGLLGCDWIGVVLIDDARASARVETSWLDGAPLPKDRRLYRLQGTLLEQVLADEHPLHVQQMAETARDNPAYELLRHLVALGMRDALFLPITPRTQSPVPAVVVFASREADGLSGARRGLLHNSAQMLVQAFGRTARFAEQGRLAAIGELVSGIVHELRTPLTTVSMALAHVEGRETDPRAKRRLALGMRECERMRRLLEEMLLYAKPLSFEPRALDPRPLLTEVIGEARERWEHVIEIETETHRPEILGDPDRLRQIFVNLTENACEAAPEGAEITWRIDTDRKGQETRLRIQNPGETIPEHLLPRLTQPFFSTKSGGTGLGLAIVQRLVELHGGRLVIRSTAQEGTCVELYFPGLV</sequence>
<evidence type="ECO:0000256" key="3">
    <source>
        <dbReference type="ARBA" id="ARBA00012438"/>
    </source>
</evidence>
<evidence type="ECO:0000313" key="13">
    <source>
        <dbReference type="EMBL" id="NEV64905.1"/>
    </source>
</evidence>
<keyword evidence="10" id="KW-0472">Membrane</keyword>
<evidence type="ECO:0000256" key="7">
    <source>
        <dbReference type="ARBA" id="ARBA00022777"/>
    </source>
</evidence>
<dbReference type="PROSITE" id="PS50109">
    <property type="entry name" value="HIS_KIN"/>
    <property type="match status" value="1"/>
</dbReference>
<keyword evidence="4" id="KW-0597">Phosphoprotein</keyword>
<feature type="transmembrane region" description="Helical" evidence="10">
    <location>
        <begin position="185"/>
        <end position="206"/>
    </location>
</feature>
<dbReference type="SMART" id="SM00387">
    <property type="entry name" value="HATPase_c"/>
    <property type="match status" value="1"/>
</dbReference>
<dbReference type="GO" id="GO:0000155">
    <property type="term" value="F:phosphorelay sensor kinase activity"/>
    <property type="evidence" value="ECO:0007669"/>
    <property type="project" value="InterPro"/>
</dbReference>
<dbReference type="Pfam" id="PF00512">
    <property type="entry name" value="HisKA"/>
    <property type="match status" value="1"/>
</dbReference>
<dbReference type="SUPFAM" id="SSF158472">
    <property type="entry name" value="HAMP domain-like"/>
    <property type="match status" value="1"/>
</dbReference>
<dbReference type="Gene3D" id="6.10.340.10">
    <property type="match status" value="1"/>
</dbReference>